<evidence type="ECO:0000256" key="2">
    <source>
        <dbReference type="ARBA" id="ARBA00022679"/>
    </source>
</evidence>
<gene>
    <name evidence="5" type="ORF">EQG63_09700</name>
</gene>
<dbReference type="SUPFAM" id="SSF53756">
    <property type="entry name" value="UDP-Glycosyltransferase/glycogen phosphorylase"/>
    <property type="match status" value="1"/>
</dbReference>
<dbReference type="Proteomes" id="UP000290283">
    <property type="component" value="Unassembled WGS sequence"/>
</dbReference>
<sequence>MHICYITGEYPIENLPHGGVGTFTRSLGYKLVNEGVEVSVIRLAKVNKEMLINDNGIKVYLVPEESKKPFKFVWNSYRIHKKIKEIHSQQSISIIETPELGLAFLKKIKGIKYVIRMHGGHHFFAKAEKRKTERKKVWQEKRSFKKADSIIAVSKYVAQTTCQLLKLDEEKIKVIYNPIDTQRFYQADENKVELHTIFFAGSIIEKKGIRQLVESLEYLVDDFPDIKLKIAGRDATVPGTNKPYRPILEKSITNTIKNNIEFLGAVPNFEIPNYIEKAQICCYPSHMEAMPLAWLEVLAMGKIFIGSETGPGPEAVQDNVTGFLVNPHNPKAIANKIKYIFENYKQAIQIGKNARTSILEKFDINSIVTKNLDCYKSILNEDNSRNT</sequence>
<keyword evidence="6" id="KW-1185">Reference proteome</keyword>
<reference evidence="6" key="1">
    <citation type="submission" date="2019-01" db="EMBL/GenBank/DDBJ databases">
        <title>Cytophagaceae bacterium strain CAR-16.</title>
        <authorList>
            <person name="Chen W.-M."/>
        </authorList>
    </citation>
    <scope>NUCLEOTIDE SEQUENCE [LARGE SCALE GENOMIC DNA]</scope>
    <source>
        <strain evidence="6">LLJ-11</strain>
    </source>
</reference>
<dbReference type="Gene3D" id="3.40.50.2000">
    <property type="entry name" value="Glycogen Phosphorylase B"/>
    <property type="match status" value="2"/>
</dbReference>
<dbReference type="Pfam" id="PF00534">
    <property type="entry name" value="Glycos_transf_1"/>
    <property type="match status" value="1"/>
</dbReference>
<protein>
    <submittedName>
        <fullName evidence="5">Glycosyltransferase family 1 protein</fullName>
    </submittedName>
</protein>
<keyword evidence="2 5" id="KW-0808">Transferase</keyword>
<evidence type="ECO:0000256" key="1">
    <source>
        <dbReference type="ARBA" id="ARBA00022676"/>
    </source>
</evidence>
<feature type="domain" description="Glycosyltransferase subfamily 4-like N-terminal" evidence="4">
    <location>
        <begin position="18"/>
        <end position="183"/>
    </location>
</feature>
<accession>A0A4Q1K0S3</accession>
<comment type="caution">
    <text evidence="5">The sequence shown here is derived from an EMBL/GenBank/DDBJ whole genome shotgun (WGS) entry which is preliminary data.</text>
</comment>
<dbReference type="PANTHER" id="PTHR12526:SF629">
    <property type="entry name" value="TEICHURONIC ACID BIOSYNTHESIS GLYCOSYLTRANSFERASE TUAH-RELATED"/>
    <property type="match status" value="1"/>
</dbReference>
<dbReference type="Pfam" id="PF13439">
    <property type="entry name" value="Glyco_transf_4"/>
    <property type="match status" value="1"/>
</dbReference>
<dbReference type="CDD" id="cd03801">
    <property type="entry name" value="GT4_PimA-like"/>
    <property type="match status" value="1"/>
</dbReference>
<dbReference type="EMBL" id="SBKO01000004">
    <property type="protein sequence ID" value="RXR17747.1"/>
    <property type="molecule type" value="Genomic_DNA"/>
</dbReference>
<dbReference type="OrthoDB" id="502646at2"/>
<evidence type="ECO:0000313" key="6">
    <source>
        <dbReference type="Proteomes" id="UP000290283"/>
    </source>
</evidence>
<dbReference type="GO" id="GO:0016757">
    <property type="term" value="F:glycosyltransferase activity"/>
    <property type="evidence" value="ECO:0007669"/>
    <property type="project" value="UniProtKB-KW"/>
</dbReference>
<organism evidence="5 6">
    <name type="scientific">Flavobacterium amnicola</name>
    <dbReference type="NCBI Taxonomy" id="2506422"/>
    <lineage>
        <taxon>Bacteria</taxon>
        <taxon>Pseudomonadati</taxon>
        <taxon>Bacteroidota</taxon>
        <taxon>Flavobacteriia</taxon>
        <taxon>Flavobacteriales</taxon>
        <taxon>Flavobacteriaceae</taxon>
        <taxon>Flavobacterium</taxon>
    </lineage>
</organism>
<dbReference type="RefSeq" id="WP_129436175.1">
    <property type="nucleotide sequence ID" value="NZ_SBKO01000004.1"/>
</dbReference>
<evidence type="ECO:0000259" key="3">
    <source>
        <dbReference type="Pfam" id="PF00534"/>
    </source>
</evidence>
<dbReference type="AlphaFoldDB" id="A0A4Q1K0S3"/>
<dbReference type="InterPro" id="IPR028098">
    <property type="entry name" value="Glyco_trans_4-like_N"/>
</dbReference>
<keyword evidence="1" id="KW-0328">Glycosyltransferase</keyword>
<evidence type="ECO:0000259" key="4">
    <source>
        <dbReference type="Pfam" id="PF13439"/>
    </source>
</evidence>
<proteinExistence type="predicted"/>
<dbReference type="PANTHER" id="PTHR12526">
    <property type="entry name" value="GLYCOSYLTRANSFERASE"/>
    <property type="match status" value="1"/>
</dbReference>
<dbReference type="InterPro" id="IPR001296">
    <property type="entry name" value="Glyco_trans_1"/>
</dbReference>
<feature type="domain" description="Glycosyl transferase family 1" evidence="3">
    <location>
        <begin position="192"/>
        <end position="356"/>
    </location>
</feature>
<evidence type="ECO:0000313" key="5">
    <source>
        <dbReference type="EMBL" id="RXR17747.1"/>
    </source>
</evidence>
<name>A0A4Q1K0S3_9FLAO</name>